<organism evidence="7 8">
    <name type="scientific">Desulfomicrobium orale DSM 12838</name>
    <dbReference type="NCBI Taxonomy" id="888061"/>
    <lineage>
        <taxon>Bacteria</taxon>
        <taxon>Pseudomonadati</taxon>
        <taxon>Thermodesulfobacteriota</taxon>
        <taxon>Desulfovibrionia</taxon>
        <taxon>Desulfovibrionales</taxon>
        <taxon>Desulfomicrobiaceae</taxon>
        <taxon>Desulfomicrobium</taxon>
    </lineage>
</organism>
<dbReference type="EC" id="3.1.-.-" evidence="5"/>
<name>A0A120KN68_9BACT</name>
<dbReference type="InterPro" id="IPR005227">
    <property type="entry name" value="YqgF"/>
</dbReference>
<dbReference type="OrthoDB" id="9796140at2"/>
<evidence type="ECO:0000256" key="3">
    <source>
        <dbReference type="ARBA" id="ARBA00022722"/>
    </source>
</evidence>
<dbReference type="GO" id="GO:0000967">
    <property type="term" value="P:rRNA 5'-end processing"/>
    <property type="evidence" value="ECO:0007669"/>
    <property type="project" value="UniProtKB-UniRule"/>
</dbReference>
<keyword evidence="2 5" id="KW-0690">Ribosome biogenesis</keyword>
<dbReference type="SUPFAM" id="SSF53098">
    <property type="entry name" value="Ribonuclease H-like"/>
    <property type="match status" value="1"/>
</dbReference>
<dbReference type="EMBL" id="CP014230">
    <property type="protein sequence ID" value="AMD93229.1"/>
    <property type="molecule type" value="Genomic_DNA"/>
</dbReference>
<dbReference type="GO" id="GO:0004518">
    <property type="term" value="F:nuclease activity"/>
    <property type="evidence" value="ECO:0007669"/>
    <property type="project" value="UniProtKB-KW"/>
</dbReference>
<gene>
    <name evidence="7" type="ORF">AXF15_09020</name>
</gene>
<evidence type="ECO:0000313" key="7">
    <source>
        <dbReference type="EMBL" id="AMD93229.1"/>
    </source>
</evidence>
<comment type="subcellular location">
    <subcellularLocation>
        <location evidence="5">Cytoplasm</location>
    </subcellularLocation>
</comment>
<protein>
    <recommendedName>
        <fullName evidence="5">Putative pre-16S rRNA nuclease</fullName>
        <ecNumber evidence="5">3.1.-.-</ecNumber>
    </recommendedName>
</protein>
<dbReference type="InterPro" id="IPR012337">
    <property type="entry name" value="RNaseH-like_sf"/>
</dbReference>
<keyword evidence="1 5" id="KW-0963">Cytoplasm</keyword>
<comment type="function">
    <text evidence="5">Could be a nuclease involved in processing of the 5'-end of pre-16S rRNA.</text>
</comment>
<keyword evidence="8" id="KW-1185">Reference proteome</keyword>
<dbReference type="HAMAP" id="MF_00651">
    <property type="entry name" value="Nuclease_YqgF"/>
    <property type="match status" value="1"/>
</dbReference>
<feature type="domain" description="YqgF/RNase H-like" evidence="6">
    <location>
        <begin position="1"/>
        <end position="99"/>
    </location>
</feature>
<evidence type="ECO:0000259" key="6">
    <source>
        <dbReference type="SMART" id="SM00732"/>
    </source>
</evidence>
<accession>A0A120KN68</accession>
<dbReference type="Pfam" id="PF03652">
    <property type="entry name" value="RuvX"/>
    <property type="match status" value="1"/>
</dbReference>
<evidence type="ECO:0000256" key="1">
    <source>
        <dbReference type="ARBA" id="ARBA00022490"/>
    </source>
</evidence>
<dbReference type="InterPro" id="IPR037027">
    <property type="entry name" value="YqgF/RNaseH-like_dom_sf"/>
</dbReference>
<dbReference type="GO" id="GO:0005737">
    <property type="term" value="C:cytoplasm"/>
    <property type="evidence" value="ECO:0007669"/>
    <property type="project" value="UniProtKB-SubCell"/>
</dbReference>
<dbReference type="KEGG" id="doa:AXF15_09020"/>
<dbReference type="PANTHER" id="PTHR33317">
    <property type="entry name" value="POLYNUCLEOTIDYL TRANSFERASE, RIBONUCLEASE H-LIKE SUPERFAMILY PROTEIN"/>
    <property type="match status" value="1"/>
</dbReference>
<keyword evidence="4 5" id="KW-0378">Hydrolase</keyword>
<comment type="similarity">
    <text evidence="5">Belongs to the YqgF HJR family.</text>
</comment>
<dbReference type="CDD" id="cd16964">
    <property type="entry name" value="YqgF"/>
    <property type="match status" value="1"/>
</dbReference>
<dbReference type="AlphaFoldDB" id="A0A120KN68"/>
<dbReference type="Proteomes" id="UP000063964">
    <property type="component" value="Chromosome"/>
</dbReference>
<dbReference type="PANTHER" id="PTHR33317:SF4">
    <property type="entry name" value="POLYNUCLEOTIDYL TRANSFERASE, RIBONUCLEASE H-LIKE SUPERFAMILY PROTEIN"/>
    <property type="match status" value="1"/>
</dbReference>
<reference evidence="8" key="1">
    <citation type="submission" date="2016-02" db="EMBL/GenBank/DDBJ databases">
        <authorList>
            <person name="Holder M.E."/>
            <person name="Ajami N.J."/>
            <person name="Petrosino J.F."/>
        </authorList>
    </citation>
    <scope>NUCLEOTIDE SEQUENCE [LARGE SCALE GENOMIC DNA]</scope>
    <source>
        <strain evidence="8">DSM 12838</strain>
    </source>
</reference>
<dbReference type="RefSeq" id="WP_066606301.1">
    <property type="nucleotide sequence ID" value="NZ_CP014230.1"/>
</dbReference>
<evidence type="ECO:0000256" key="4">
    <source>
        <dbReference type="ARBA" id="ARBA00022801"/>
    </source>
</evidence>
<dbReference type="GO" id="GO:0016788">
    <property type="term" value="F:hydrolase activity, acting on ester bonds"/>
    <property type="evidence" value="ECO:0007669"/>
    <property type="project" value="UniProtKB-UniRule"/>
</dbReference>
<dbReference type="NCBIfam" id="TIGR00250">
    <property type="entry name" value="RNAse_H_YqgF"/>
    <property type="match status" value="1"/>
</dbReference>
<evidence type="ECO:0000256" key="2">
    <source>
        <dbReference type="ARBA" id="ARBA00022517"/>
    </source>
</evidence>
<dbReference type="Gene3D" id="3.30.420.140">
    <property type="entry name" value="YqgF/RNase H-like domain"/>
    <property type="match status" value="1"/>
</dbReference>
<keyword evidence="3 5" id="KW-0540">Nuclease</keyword>
<dbReference type="InterPro" id="IPR006641">
    <property type="entry name" value="YqgF/RNaseH-like_dom"/>
</dbReference>
<dbReference type="SMART" id="SM00732">
    <property type="entry name" value="YqgFc"/>
    <property type="match status" value="1"/>
</dbReference>
<evidence type="ECO:0000256" key="5">
    <source>
        <dbReference type="HAMAP-Rule" id="MF_00651"/>
    </source>
</evidence>
<evidence type="ECO:0000313" key="8">
    <source>
        <dbReference type="Proteomes" id="UP000063964"/>
    </source>
</evidence>
<proteinExistence type="inferred from homology"/>
<dbReference type="STRING" id="888061.AXF15_09020"/>
<sequence>MKLLGIDYGQKRVGLAMSGGSLAFPYRTLARTTSDKLFAELLDICARENVTGIVLGLPLLTDGQDSLTTRQVRNFRDSLARRTALPIHLVNEVLTSSEARNRLREAGVSTRKSDGLLDQMAAVCILETFLRERET</sequence>